<dbReference type="InterPro" id="IPR016187">
    <property type="entry name" value="CTDL_fold"/>
</dbReference>
<dbReference type="InterPro" id="IPR001304">
    <property type="entry name" value="C-type_lectin-like"/>
</dbReference>
<evidence type="ECO:0000313" key="3">
    <source>
        <dbReference type="EMBL" id="KAK7873818.1"/>
    </source>
</evidence>
<dbReference type="SUPFAM" id="SSF56436">
    <property type="entry name" value="C-type lectin-like"/>
    <property type="match status" value="1"/>
</dbReference>
<keyword evidence="1" id="KW-0732">Signal</keyword>
<evidence type="ECO:0000313" key="4">
    <source>
        <dbReference type="Proteomes" id="UP001378592"/>
    </source>
</evidence>
<feature type="domain" description="C-type lectin" evidence="2">
    <location>
        <begin position="150"/>
        <end position="259"/>
    </location>
</feature>
<keyword evidence="4" id="KW-1185">Reference proteome</keyword>
<reference evidence="3 4" key="1">
    <citation type="submission" date="2024-03" db="EMBL/GenBank/DDBJ databases">
        <title>The genome assembly and annotation of the cricket Gryllus longicercus Weissman &amp; Gray.</title>
        <authorList>
            <person name="Szrajer S."/>
            <person name="Gray D."/>
            <person name="Ylla G."/>
        </authorList>
    </citation>
    <scope>NUCLEOTIDE SEQUENCE [LARGE SCALE GENOMIC DNA]</scope>
    <source>
        <strain evidence="3">DAG 2021-001</strain>
        <tissue evidence="3">Whole body minus gut</tissue>
    </source>
</reference>
<protein>
    <recommendedName>
        <fullName evidence="2">C-type lectin domain-containing protein</fullName>
    </recommendedName>
</protein>
<dbReference type="PROSITE" id="PS50041">
    <property type="entry name" value="C_TYPE_LECTIN_2"/>
    <property type="match status" value="1"/>
</dbReference>
<gene>
    <name evidence="3" type="ORF">R5R35_005798</name>
</gene>
<proteinExistence type="predicted"/>
<accession>A0AAN9W0G5</accession>
<sequence length="263" mass="27968">MDCRAWLRVAVAVAAVACGAAQMHKYICDQNCRRKDSPCPSPCRACPEPAPCPAAVCPRPKCPAPPPKPRCPAPICPTLPEVPPCPRPIVNITCPPANCGRRACEACPACPERPSCLGGSATPPTPAEPPPGYELLGGADAVGSGPRSAYRLFANTKTWTDANSTCAADGAHLAVPNSEIEFTKLITMLKNAGVTSVHIGFFRTYGNFTTVLGEPMDSYQGALWQTGEINPSWKCASLAPEDLKITAEPCTDLQKYICEFRQN</sequence>
<evidence type="ECO:0000256" key="1">
    <source>
        <dbReference type="SAM" id="SignalP"/>
    </source>
</evidence>
<name>A0AAN9W0G5_9ORTH</name>
<organism evidence="3 4">
    <name type="scientific">Gryllus longicercus</name>
    <dbReference type="NCBI Taxonomy" id="2509291"/>
    <lineage>
        <taxon>Eukaryota</taxon>
        <taxon>Metazoa</taxon>
        <taxon>Ecdysozoa</taxon>
        <taxon>Arthropoda</taxon>
        <taxon>Hexapoda</taxon>
        <taxon>Insecta</taxon>
        <taxon>Pterygota</taxon>
        <taxon>Neoptera</taxon>
        <taxon>Polyneoptera</taxon>
        <taxon>Orthoptera</taxon>
        <taxon>Ensifera</taxon>
        <taxon>Gryllidea</taxon>
        <taxon>Grylloidea</taxon>
        <taxon>Gryllidae</taxon>
        <taxon>Gryllinae</taxon>
        <taxon>Gryllus</taxon>
    </lineage>
</organism>
<dbReference type="Gene3D" id="3.10.100.10">
    <property type="entry name" value="Mannose-Binding Protein A, subunit A"/>
    <property type="match status" value="1"/>
</dbReference>
<feature type="chain" id="PRO_5042919294" description="C-type lectin domain-containing protein" evidence="1">
    <location>
        <begin position="22"/>
        <end position="263"/>
    </location>
</feature>
<dbReference type="CDD" id="cd00037">
    <property type="entry name" value="CLECT"/>
    <property type="match status" value="1"/>
</dbReference>
<dbReference type="Proteomes" id="UP001378592">
    <property type="component" value="Unassembled WGS sequence"/>
</dbReference>
<dbReference type="EMBL" id="JAZDUA010000009">
    <property type="protein sequence ID" value="KAK7873818.1"/>
    <property type="molecule type" value="Genomic_DNA"/>
</dbReference>
<comment type="caution">
    <text evidence="3">The sequence shown here is derived from an EMBL/GenBank/DDBJ whole genome shotgun (WGS) entry which is preliminary data.</text>
</comment>
<dbReference type="InterPro" id="IPR016186">
    <property type="entry name" value="C-type_lectin-like/link_sf"/>
</dbReference>
<dbReference type="SMART" id="SM00034">
    <property type="entry name" value="CLECT"/>
    <property type="match status" value="1"/>
</dbReference>
<dbReference type="Pfam" id="PF00059">
    <property type="entry name" value="Lectin_C"/>
    <property type="match status" value="1"/>
</dbReference>
<evidence type="ECO:0000259" key="2">
    <source>
        <dbReference type="PROSITE" id="PS50041"/>
    </source>
</evidence>
<dbReference type="AlphaFoldDB" id="A0AAN9W0G5"/>
<feature type="signal peptide" evidence="1">
    <location>
        <begin position="1"/>
        <end position="21"/>
    </location>
</feature>